<keyword evidence="1" id="KW-1133">Transmembrane helix</keyword>
<keyword evidence="3" id="KW-1185">Reference proteome</keyword>
<feature type="transmembrane region" description="Helical" evidence="1">
    <location>
        <begin position="36"/>
        <end position="58"/>
    </location>
</feature>
<sequence length="178" mass="20979">MNKLLKISLKYFCVVTIIYGLLLSFLDLVTVREFSFYDIIEGCAIFGFAMTIVLVSYLRYEVKRIAREYGIVEADLDVKHTRKFQSNLDLEKIFEQIEMRDYYREVKLDQVSNLIQIKTGYVGKSWGDIITIERLEKDQYKISSQPKFPLTIIDFGQNLENILKLKHRINVFEKNLSI</sequence>
<evidence type="ECO:0000256" key="1">
    <source>
        <dbReference type="SAM" id="Phobius"/>
    </source>
</evidence>
<name>A0ABU1EPL2_9FLAO</name>
<evidence type="ECO:0008006" key="4">
    <source>
        <dbReference type="Google" id="ProtNLM"/>
    </source>
</evidence>
<keyword evidence="1" id="KW-0812">Transmembrane</keyword>
<evidence type="ECO:0000313" key="2">
    <source>
        <dbReference type="EMBL" id="MDR5589914.1"/>
    </source>
</evidence>
<feature type="transmembrane region" description="Helical" evidence="1">
    <location>
        <begin position="12"/>
        <end position="30"/>
    </location>
</feature>
<accession>A0ABU1EPL2</accession>
<protein>
    <recommendedName>
        <fullName evidence="4">Photosystem I assembly protein Ycf4</fullName>
    </recommendedName>
</protein>
<evidence type="ECO:0000313" key="3">
    <source>
        <dbReference type="Proteomes" id="UP001257234"/>
    </source>
</evidence>
<reference evidence="3" key="1">
    <citation type="submission" date="2023-07" db="EMBL/GenBank/DDBJ databases">
        <title>Christiangramia sp. SM2212., a novel bacterium of the family Flavobacteriaceae isolated from the sea sediment.</title>
        <authorList>
            <person name="Wang J."/>
            <person name="Zhang X."/>
        </authorList>
    </citation>
    <scope>NUCLEOTIDE SEQUENCE [LARGE SCALE GENOMIC DNA]</scope>
    <source>
        <strain evidence="3">SM2212</strain>
    </source>
</reference>
<comment type="caution">
    <text evidence="2">The sequence shown here is derived from an EMBL/GenBank/DDBJ whole genome shotgun (WGS) entry which is preliminary data.</text>
</comment>
<organism evidence="2 3">
    <name type="scientific">Christiangramia sediminicola</name>
    <dbReference type="NCBI Taxonomy" id="3073267"/>
    <lineage>
        <taxon>Bacteria</taxon>
        <taxon>Pseudomonadati</taxon>
        <taxon>Bacteroidota</taxon>
        <taxon>Flavobacteriia</taxon>
        <taxon>Flavobacteriales</taxon>
        <taxon>Flavobacteriaceae</taxon>
        <taxon>Christiangramia</taxon>
    </lineage>
</organism>
<proteinExistence type="predicted"/>
<keyword evidence="1" id="KW-0472">Membrane</keyword>
<dbReference type="Proteomes" id="UP001257234">
    <property type="component" value="Unassembled WGS sequence"/>
</dbReference>
<gene>
    <name evidence="2" type="ORF">RE431_04655</name>
</gene>
<dbReference type="EMBL" id="JAVJIU010000002">
    <property type="protein sequence ID" value="MDR5589914.1"/>
    <property type="molecule type" value="Genomic_DNA"/>
</dbReference>
<dbReference type="RefSeq" id="WP_309560801.1">
    <property type="nucleotide sequence ID" value="NZ_JAVJIU010000002.1"/>
</dbReference>